<protein>
    <submittedName>
        <fullName evidence="2">DUF4476 domain-containing protein</fullName>
    </submittedName>
</protein>
<reference evidence="3 4" key="1">
    <citation type="submission" date="2014-02" db="EMBL/GenBank/DDBJ databases">
        <title>Vibrio fortis Dalian14 Genome Sequencing.</title>
        <authorList>
            <person name="Wang Y."/>
            <person name="Song L."/>
            <person name="Liu G."/>
            <person name="Ding J."/>
        </authorList>
    </citation>
    <scope>NUCLEOTIDE SEQUENCE [LARGE SCALE GENOMIC DNA]</scope>
    <source>
        <strain evidence="3 4">Dalian14</strain>
    </source>
</reference>
<dbReference type="Proteomes" id="UP000326687">
    <property type="component" value="Unassembled WGS sequence"/>
</dbReference>
<evidence type="ECO:0000313" key="4">
    <source>
        <dbReference type="Proteomes" id="UP000027219"/>
    </source>
</evidence>
<feature type="domain" description="DUF4476" evidence="1">
    <location>
        <begin position="3"/>
        <end position="60"/>
    </location>
</feature>
<dbReference type="InterPro" id="IPR028011">
    <property type="entry name" value="DUF4476"/>
</dbReference>
<evidence type="ECO:0000259" key="1">
    <source>
        <dbReference type="Pfam" id="PF14771"/>
    </source>
</evidence>
<dbReference type="EMBL" id="JFFR01000025">
    <property type="protein sequence ID" value="KDN27964.1"/>
    <property type="molecule type" value="Genomic_DNA"/>
</dbReference>
<accession>A0A066UUY7</accession>
<comment type="caution">
    <text evidence="3">The sequence shown here is derived from an EMBL/GenBank/DDBJ whole genome shotgun (WGS) entry which is preliminary data.</text>
</comment>
<gene>
    <name evidence="2" type="ORF">F2Z80_05220</name>
    <name evidence="3" type="ORF">VFDL14_03020</name>
</gene>
<evidence type="ECO:0000313" key="2">
    <source>
        <dbReference type="EMBL" id="KAB0304771.1"/>
    </source>
</evidence>
<evidence type="ECO:0000313" key="5">
    <source>
        <dbReference type="Proteomes" id="UP000326687"/>
    </source>
</evidence>
<dbReference type="Pfam" id="PF14771">
    <property type="entry name" value="DUF4476"/>
    <property type="match status" value="1"/>
</dbReference>
<sequence length="135" mass="15346">MEPEDLLRNVGFFDFDSTKNRFVSENVSDLNRELTFKELITLVESFDFDSSKVEVVQTLRGHHEEYSDSELLELMEILDFDSTKEEMLAVLDAEPVELSDTTSSKKATNSVTTTKSTTITIRCVGIDCKTEYVSK</sequence>
<name>A0A066UUY7_9VIBR</name>
<reference evidence="2 5" key="2">
    <citation type="submission" date="2019-09" db="EMBL/GenBank/DDBJ databases">
        <title>Vibrio Fortis S7-72.</title>
        <authorList>
            <person name="Das S.K."/>
        </authorList>
    </citation>
    <scope>NUCLEOTIDE SEQUENCE [LARGE SCALE GENOMIC DNA]</scope>
    <source>
        <strain evidence="2 5">S7-72</strain>
    </source>
</reference>
<evidence type="ECO:0000313" key="3">
    <source>
        <dbReference type="EMBL" id="KDN27964.1"/>
    </source>
</evidence>
<dbReference type="EMBL" id="VXDD01000001">
    <property type="protein sequence ID" value="KAB0304771.1"/>
    <property type="molecule type" value="Genomic_DNA"/>
</dbReference>
<organism evidence="3 4">
    <name type="scientific">Vibrio fortis</name>
    <dbReference type="NCBI Taxonomy" id="212667"/>
    <lineage>
        <taxon>Bacteria</taxon>
        <taxon>Pseudomonadati</taxon>
        <taxon>Pseudomonadota</taxon>
        <taxon>Gammaproteobacteria</taxon>
        <taxon>Vibrionales</taxon>
        <taxon>Vibrionaceae</taxon>
        <taxon>Vibrio</taxon>
    </lineage>
</organism>
<proteinExistence type="predicted"/>
<dbReference type="STRING" id="212667.VFDL14_03020"/>
<keyword evidence="4" id="KW-1185">Reference proteome</keyword>
<dbReference type="AlphaFoldDB" id="A0A066UUY7"/>
<dbReference type="Proteomes" id="UP000027219">
    <property type="component" value="Unassembled WGS sequence"/>
</dbReference>